<dbReference type="Pfam" id="PF15008">
    <property type="entry name" value="DUF4518"/>
    <property type="match status" value="1"/>
</dbReference>
<gene>
    <name evidence="3" type="ORF">g.34821</name>
    <name evidence="2" type="ORF">g.34823</name>
    <name evidence="1" type="ORF">g.34826</name>
</gene>
<evidence type="ECO:0000313" key="1">
    <source>
        <dbReference type="EMBL" id="JAS21465.1"/>
    </source>
</evidence>
<organism evidence="1">
    <name type="scientific">Clastoptera arizonana</name>
    <name type="common">Arizona spittle bug</name>
    <dbReference type="NCBI Taxonomy" id="38151"/>
    <lineage>
        <taxon>Eukaryota</taxon>
        <taxon>Metazoa</taxon>
        <taxon>Ecdysozoa</taxon>
        <taxon>Arthropoda</taxon>
        <taxon>Hexapoda</taxon>
        <taxon>Insecta</taxon>
        <taxon>Pterygota</taxon>
        <taxon>Neoptera</taxon>
        <taxon>Paraneoptera</taxon>
        <taxon>Hemiptera</taxon>
        <taxon>Auchenorrhyncha</taxon>
        <taxon>Cercopoidea</taxon>
        <taxon>Clastopteridae</taxon>
        <taxon>Clastoptera</taxon>
    </lineage>
</organism>
<dbReference type="InterPro" id="IPR026698">
    <property type="entry name" value="UPF_C3orf38"/>
</dbReference>
<dbReference type="PANTHER" id="PTHR21084:SF1">
    <property type="entry name" value="DENSE INCISORS"/>
    <property type="match status" value="1"/>
</dbReference>
<dbReference type="AlphaFoldDB" id="A0A1B6D7B7"/>
<protein>
    <recommendedName>
        <fullName evidence="4">NTF2 domain-containing protein</fullName>
    </recommendedName>
</protein>
<dbReference type="EMBL" id="GEDC01012172">
    <property type="protein sequence ID" value="JAS25126.1"/>
    <property type="molecule type" value="Transcribed_RNA"/>
</dbReference>
<evidence type="ECO:0000313" key="3">
    <source>
        <dbReference type="EMBL" id="JAS29695.1"/>
    </source>
</evidence>
<proteinExistence type="predicted"/>
<accession>A0A1B6D7B7</accession>
<evidence type="ECO:0000313" key="2">
    <source>
        <dbReference type="EMBL" id="JAS25126.1"/>
    </source>
</evidence>
<dbReference type="EMBL" id="GEDC01015833">
    <property type="protein sequence ID" value="JAS21465.1"/>
    <property type="molecule type" value="Transcribed_RNA"/>
</dbReference>
<sequence>MLTEEEKTNLSELLNGIPNLDLLTLARTCTNQLLKPENKEDAINAILLHSTSVEQILYRKRISKEFLFNYLHWKKIPTPANLDKLSLIKLLIDHWQNNAQNAILLQDNKSEMQPVAIDEPMANMLALQFSDWFYKLVNNESNNESLGHEHFWQDAQIIFYLSSSNNHLTEEAFGSVNVVNLIQQIKQTHNLYFYPNLCSDGVRGKAQRNGAVAVIACGTLHKIGQVLGTFEQLFLLIRDPLGNQNWKIKYSKVKLTSAENIVNLPVLDKNELGVLLSIETSEN</sequence>
<dbReference type="EMBL" id="GEDC01007603">
    <property type="protein sequence ID" value="JAS29695.1"/>
    <property type="molecule type" value="Transcribed_RNA"/>
</dbReference>
<evidence type="ECO:0008006" key="4">
    <source>
        <dbReference type="Google" id="ProtNLM"/>
    </source>
</evidence>
<name>A0A1B6D7B7_9HEMI</name>
<reference evidence="1" key="1">
    <citation type="submission" date="2015-12" db="EMBL/GenBank/DDBJ databases">
        <title>De novo transcriptome assembly of four potential Pierce s Disease insect vectors from Arizona vineyards.</title>
        <authorList>
            <person name="Tassone E.E."/>
        </authorList>
    </citation>
    <scope>NUCLEOTIDE SEQUENCE</scope>
</reference>
<dbReference type="PANTHER" id="PTHR21084">
    <property type="entry name" value="DENSE INCISORS"/>
    <property type="match status" value="1"/>
</dbReference>